<dbReference type="InterPro" id="IPR029068">
    <property type="entry name" value="Glyas_Bleomycin-R_OHBP_Dase"/>
</dbReference>
<evidence type="ECO:0000313" key="3">
    <source>
        <dbReference type="Proteomes" id="UP000215223"/>
    </source>
</evidence>
<dbReference type="AlphaFoldDB" id="A0A229SI82"/>
<keyword evidence="3" id="KW-1185">Reference proteome</keyword>
<dbReference type="Proteomes" id="UP000215223">
    <property type="component" value="Unassembled WGS sequence"/>
</dbReference>
<gene>
    <name evidence="2" type="ORF">CFP71_02530</name>
</gene>
<dbReference type="Pfam" id="PF00903">
    <property type="entry name" value="Glyoxalase"/>
    <property type="match status" value="1"/>
</dbReference>
<dbReference type="EMBL" id="NMQT01000011">
    <property type="protein sequence ID" value="OXM58441.1"/>
    <property type="molecule type" value="Genomic_DNA"/>
</dbReference>
<reference evidence="2 3" key="1">
    <citation type="submission" date="2017-07" db="EMBL/GenBank/DDBJ databases">
        <title>Amycolatopsis thailandensis Genome sequencing and assembly.</title>
        <authorList>
            <person name="Kaur N."/>
            <person name="Mayilraj S."/>
        </authorList>
    </citation>
    <scope>NUCLEOTIDE SEQUENCE [LARGE SCALE GENOMIC DNA]</scope>
    <source>
        <strain evidence="2 3">JCM 16380</strain>
    </source>
</reference>
<dbReference type="RefSeq" id="WP_093932202.1">
    <property type="nucleotide sequence ID" value="NZ_JBHXJK010000088.1"/>
</dbReference>
<protein>
    <submittedName>
        <fullName evidence="2">Bleomycin resistance protein</fullName>
    </submittedName>
</protein>
<organism evidence="2 3">
    <name type="scientific">Amycolatopsis thailandensis</name>
    <dbReference type="NCBI Taxonomy" id="589330"/>
    <lineage>
        <taxon>Bacteria</taxon>
        <taxon>Bacillati</taxon>
        <taxon>Actinomycetota</taxon>
        <taxon>Actinomycetes</taxon>
        <taxon>Pseudonocardiales</taxon>
        <taxon>Pseudonocardiaceae</taxon>
        <taxon>Amycolatopsis</taxon>
    </lineage>
</organism>
<dbReference type="OrthoDB" id="2453533at2"/>
<feature type="domain" description="VOC" evidence="1">
    <location>
        <begin position="5"/>
        <end position="112"/>
    </location>
</feature>
<accession>A0A229SI82</accession>
<comment type="caution">
    <text evidence="2">The sequence shown here is derived from an EMBL/GenBank/DDBJ whole genome shotgun (WGS) entry which is preliminary data.</text>
</comment>
<sequence length="121" mass="13138">MPGFKDVYAVLPVADHSAAVAWYERWIGRRPDAEPMEGVAEWRIAGNAGIQVAHAPEAAGRSTVVIVVDDIDETVGALEAQDVTCGPIQDYDFVKLTEAADPAGNKVTFVWENPNYRPSPE</sequence>
<proteinExistence type="predicted"/>
<evidence type="ECO:0000259" key="1">
    <source>
        <dbReference type="PROSITE" id="PS51819"/>
    </source>
</evidence>
<dbReference type="Gene3D" id="3.10.180.10">
    <property type="entry name" value="2,3-Dihydroxybiphenyl 1,2-Dioxygenase, domain 1"/>
    <property type="match status" value="1"/>
</dbReference>
<dbReference type="InterPro" id="IPR004360">
    <property type="entry name" value="Glyas_Fos-R_dOase_dom"/>
</dbReference>
<dbReference type="InterPro" id="IPR037523">
    <property type="entry name" value="VOC_core"/>
</dbReference>
<dbReference type="SUPFAM" id="SSF54593">
    <property type="entry name" value="Glyoxalase/Bleomycin resistance protein/Dihydroxybiphenyl dioxygenase"/>
    <property type="match status" value="1"/>
</dbReference>
<dbReference type="PROSITE" id="PS51819">
    <property type="entry name" value="VOC"/>
    <property type="match status" value="1"/>
</dbReference>
<evidence type="ECO:0000313" key="2">
    <source>
        <dbReference type="EMBL" id="OXM58441.1"/>
    </source>
</evidence>
<dbReference type="CDD" id="cd06587">
    <property type="entry name" value="VOC"/>
    <property type="match status" value="1"/>
</dbReference>
<name>A0A229SI82_9PSEU</name>